<dbReference type="Proteomes" id="UP000247454">
    <property type="component" value="Unassembled WGS sequence"/>
</dbReference>
<evidence type="ECO:0000313" key="3">
    <source>
        <dbReference type="Proteomes" id="UP000247454"/>
    </source>
</evidence>
<dbReference type="EMBL" id="QJTF01000018">
    <property type="protein sequence ID" value="PYE86922.1"/>
    <property type="molecule type" value="Genomic_DNA"/>
</dbReference>
<feature type="domain" description="Bacteriophage phiJL001 Gp84 C-terminal" evidence="1">
    <location>
        <begin position="195"/>
        <end position="277"/>
    </location>
</feature>
<protein>
    <submittedName>
        <fullName evidence="2">Putative phage protein (TIGR02218 family)</fullName>
    </submittedName>
</protein>
<organism evidence="2 3">
    <name type="scientific">Phyllobacterium leguminum</name>
    <dbReference type="NCBI Taxonomy" id="314237"/>
    <lineage>
        <taxon>Bacteria</taxon>
        <taxon>Pseudomonadati</taxon>
        <taxon>Pseudomonadota</taxon>
        <taxon>Alphaproteobacteria</taxon>
        <taxon>Hyphomicrobiales</taxon>
        <taxon>Phyllobacteriaceae</taxon>
        <taxon>Phyllobacterium</taxon>
    </lineage>
</organism>
<comment type="caution">
    <text evidence="2">The sequence shown here is derived from an EMBL/GenBank/DDBJ whole genome shotgun (WGS) entry which is preliminary data.</text>
</comment>
<dbReference type="InterPro" id="IPR011928">
    <property type="entry name" value="Phage_phiJL001_Gp84"/>
</dbReference>
<reference evidence="2 3" key="1">
    <citation type="submission" date="2018-06" db="EMBL/GenBank/DDBJ databases">
        <title>Genomic Encyclopedia of Type Strains, Phase III (KMG-III): the genomes of soil and plant-associated and newly described type strains.</title>
        <authorList>
            <person name="Whitman W."/>
        </authorList>
    </citation>
    <scope>NUCLEOTIDE SEQUENCE [LARGE SCALE GENOMIC DNA]</scope>
    <source>
        <strain evidence="2 3">ORS 1419</strain>
    </source>
</reference>
<evidence type="ECO:0000313" key="2">
    <source>
        <dbReference type="EMBL" id="PYE86922.1"/>
    </source>
</evidence>
<keyword evidence="3" id="KW-1185">Reference proteome</keyword>
<accession>A0A318SXZ8</accession>
<evidence type="ECO:0000259" key="1">
    <source>
        <dbReference type="Pfam" id="PF09356"/>
    </source>
</evidence>
<dbReference type="Pfam" id="PF09356">
    <property type="entry name" value="Phage_BR0599"/>
    <property type="match status" value="1"/>
</dbReference>
<proteinExistence type="predicted"/>
<dbReference type="OrthoDB" id="1633386at2"/>
<dbReference type="Pfam" id="PF09931">
    <property type="entry name" value="Phage_phiJL001_Gp84_N"/>
    <property type="match status" value="1"/>
</dbReference>
<gene>
    <name evidence="2" type="ORF">C7477_11860</name>
</gene>
<dbReference type="RefSeq" id="WP_110753361.1">
    <property type="nucleotide sequence ID" value="NZ_QJTF01000018.1"/>
</dbReference>
<dbReference type="NCBIfam" id="TIGR02218">
    <property type="entry name" value="phg_TIGR02218"/>
    <property type="match status" value="1"/>
</dbReference>
<dbReference type="AlphaFoldDB" id="A0A318SXZ8"/>
<name>A0A318SXZ8_9HYPH</name>
<sequence>MKTLPPGLQAHLDSGATTLAWCWRIIRADGTTMGFTDHDRDLTFDGTVFAAATGFTTSEIESSLGLSVDNLEVEGALSSDAITEADISAGHYDGAAIEAWRVNWTDVAQRVLMRKGLIGEITRGKLAFRAELRGLSQVLDQRQGRSFQRTCDADLGDGRCKFNLNQAGFTGAGTVTAVARGRIITASGLGAFATGWFRHGLLTWASGESAGARMEVKAHKLSAGVATIELWHPMGAPVAVGDTFNVTAGCDKTLNTCKGRFSNAANFRGFPHMPGADKAFSYVVGESGENDGGSFFN</sequence>
<dbReference type="InterPro" id="IPR018964">
    <property type="entry name" value="Phage_phiJL001_Gp84_C"/>
</dbReference>